<dbReference type="SUPFAM" id="SSF53383">
    <property type="entry name" value="PLP-dependent transferases"/>
    <property type="match status" value="1"/>
</dbReference>
<evidence type="ECO:0000259" key="6">
    <source>
        <dbReference type="PROSITE" id="PS50949"/>
    </source>
</evidence>
<dbReference type="InterPro" id="IPR015424">
    <property type="entry name" value="PyrdxlP-dep_Trfase"/>
</dbReference>
<feature type="domain" description="HTH gntR-type" evidence="6">
    <location>
        <begin position="13"/>
        <end position="81"/>
    </location>
</feature>
<protein>
    <submittedName>
        <fullName evidence="7">PLP-dependent aminotransferase family protein</fullName>
    </submittedName>
</protein>
<dbReference type="SMART" id="SM00345">
    <property type="entry name" value="HTH_GNTR"/>
    <property type="match status" value="1"/>
</dbReference>
<evidence type="ECO:0000256" key="5">
    <source>
        <dbReference type="ARBA" id="ARBA00023163"/>
    </source>
</evidence>
<proteinExistence type="inferred from homology"/>
<dbReference type="EMBL" id="RWKW01000052">
    <property type="protein sequence ID" value="RST85632.1"/>
    <property type="molecule type" value="Genomic_DNA"/>
</dbReference>
<dbReference type="CDD" id="cd00609">
    <property type="entry name" value="AAT_like"/>
    <property type="match status" value="1"/>
</dbReference>
<dbReference type="GO" id="GO:0030170">
    <property type="term" value="F:pyridoxal phosphate binding"/>
    <property type="evidence" value="ECO:0007669"/>
    <property type="project" value="InterPro"/>
</dbReference>
<keyword evidence="7" id="KW-0032">Aminotransferase</keyword>
<name>A0A3R9YRV5_9HYPH</name>
<accession>A0A3R9YRV5</accession>
<organism evidence="7 8">
    <name type="scientific">Aquibium carbonis</name>
    <dbReference type="NCBI Taxonomy" id="2495581"/>
    <lineage>
        <taxon>Bacteria</taxon>
        <taxon>Pseudomonadati</taxon>
        <taxon>Pseudomonadota</taxon>
        <taxon>Alphaproteobacteria</taxon>
        <taxon>Hyphomicrobiales</taxon>
        <taxon>Phyllobacteriaceae</taxon>
        <taxon>Aquibium</taxon>
    </lineage>
</organism>
<dbReference type="InterPro" id="IPR000524">
    <property type="entry name" value="Tscrpt_reg_HTH_GntR"/>
</dbReference>
<dbReference type="Gene3D" id="3.40.640.10">
    <property type="entry name" value="Type I PLP-dependent aspartate aminotransferase-like (Major domain)"/>
    <property type="match status" value="1"/>
</dbReference>
<evidence type="ECO:0000256" key="3">
    <source>
        <dbReference type="ARBA" id="ARBA00023015"/>
    </source>
</evidence>
<evidence type="ECO:0000313" key="8">
    <source>
        <dbReference type="Proteomes" id="UP000278398"/>
    </source>
</evidence>
<comment type="caution">
    <text evidence="7">The sequence shown here is derived from an EMBL/GenBank/DDBJ whole genome shotgun (WGS) entry which is preliminary data.</text>
</comment>
<keyword evidence="2" id="KW-0663">Pyridoxal phosphate</keyword>
<keyword evidence="7" id="KW-0808">Transferase</keyword>
<dbReference type="RefSeq" id="WP_126700680.1">
    <property type="nucleotide sequence ID" value="NZ_RWKW01000052.1"/>
</dbReference>
<dbReference type="Gene3D" id="1.10.10.10">
    <property type="entry name" value="Winged helix-like DNA-binding domain superfamily/Winged helix DNA-binding domain"/>
    <property type="match status" value="1"/>
</dbReference>
<dbReference type="InterPro" id="IPR036390">
    <property type="entry name" value="WH_DNA-bd_sf"/>
</dbReference>
<dbReference type="InterPro" id="IPR015421">
    <property type="entry name" value="PyrdxlP-dep_Trfase_major"/>
</dbReference>
<dbReference type="Pfam" id="PF00155">
    <property type="entry name" value="Aminotran_1_2"/>
    <property type="match status" value="1"/>
</dbReference>
<dbReference type="InterPro" id="IPR004839">
    <property type="entry name" value="Aminotransferase_I/II_large"/>
</dbReference>
<sequence length="459" mass="48511">MPVWKPVVPSGEAPLYERIADAIERDIRDGGLPSGARLPPHRELAHALSVSIGTVTKAYGEAERRGLLVGHVGRGSFVAGRSHGAAASNGPIDLALNLPAGGPGPRHFAEALARLRRRSDLALAAEYAPPEGLESVRRIGSQWLQSRHGVAIDPAEIIQTNGGQHALALAFGAIARPGETILCEAATFYGVKTLAEVVPYRLHGVDLDAGGLKPTALEKAIAETGARVLYTIPTLQNPTTITMTAARRKQIAAIARKRDLLIVEDEAYRAIAAPEDRPPTFTELAPDRTIHVATISKAFSPGLRLGFLRAPTSAIREQILHHVRAIGYAPPALGALVFSQWIEDGTADLIADQIVQDARARSDVARRILGSAMTPPGSQQSIHVWIPMSALDAERAAGRALRAGVELTPPDAPIVAPDKISGLRVCLGGAPDLVALEAALTVVAQALQSDVGHQTRALV</sequence>
<dbReference type="OrthoDB" id="9794015at2"/>
<keyword evidence="5" id="KW-0804">Transcription</keyword>
<evidence type="ECO:0000313" key="7">
    <source>
        <dbReference type="EMBL" id="RST85632.1"/>
    </source>
</evidence>
<dbReference type="Pfam" id="PF00392">
    <property type="entry name" value="GntR"/>
    <property type="match status" value="1"/>
</dbReference>
<dbReference type="GO" id="GO:0003677">
    <property type="term" value="F:DNA binding"/>
    <property type="evidence" value="ECO:0007669"/>
    <property type="project" value="UniProtKB-KW"/>
</dbReference>
<dbReference type="Proteomes" id="UP000278398">
    <property type="component" value="Unassembled WGS sequence"/>
</dbReference>
<dbReference type="InterPro" id="IPR036388">
    <property type="entry name" value="WH-like_DNA-bd_sf"/>
</dbReference>
<dbReference type="PANTHER" id="PTHR46577">
    <property type="entry name" value="HTH-TYPE TRANSCRIPTIONAL REGULATORY PROTEIN GABR"/>
    <property type="match status" value="1"/>
</dbReference>
<dbReference type="PANTHER" id="PTHR46577:SF1">
    <property type="entry name" value="HTH-TYPE TRANSCRIPTIONAL REGULATORY PROTEIN GABR"/>
    <property type="match status" value="1"/>
</dbReference>
<gene>
    <name evidence="7" type="ORF">EJC49_14650</name>
</gene>
<dbReference type="CDD" id="cd07377">
    <property type="entry name" value="WHTH_GntR"/>
    <property type="match status" value="1"/>
</dbReference>
<dbReference type="Gene3D" id="3.90.1150.10">
    <property type="entry name" value="Aspartate Aminotransferase, domain 1"/>
    <property type="match status" value="1"/>
</dbReference>
<reference evidence="7 8" key="1">
    <citation type="submission" date="2018-12" db="EMBL/GenBank/DDBJ databases">
        <title>Mesorhizobium carbonis sp. nov., isolated from coal mine water.</title>
        <authorList>
            <person name="Xin W."/>
            <person name="Xu Z."/>
            <person name="Xiang F."/>
            <person name="Zhang J."/>
            <person name="Xi L."/>
            <person name="Liu J."/>
        </authorList>
    </citation>
    <scope>NUCLEOTIDE SEQUENCE [LARGE SCALE GENOMIC DNA]</scope>
    <source>
        <strain evidence="7 8">B2.3</strain>
    </source>
</reference>
<evidence type="ECO:0000256" key="2">
    <source>
        <dbReference type="ARBA" id="ARBA00022898"/>
    </source>
</evidence>
<keyword evidence="3" id="KW-0805">Transcription regulation</keyword>
<comment type="similarity">
    <text evidence="1">In the C-terminal section; belongs to the class-I pyridoxal-phosphate-dependent aminotransferase family.</text>
</comment>
<dbReference type="InterPro" id="IPR015422">
    <property type="entry name" value="PyrdxlP-dep_Trfase_small"/>
</dbReference>
<keyword evidence="4" id="KW-0238">DNA-binding</keyword>
<evidence type="ECO:0000256" key="4">
    <source>
        <dbReference type="ARBA" id="ARBA00023125"/>
    </source>
</evidence>
<dbReference type="InterPro" id="IPR051446">
    <property type="entry name" value="HTH_trans_reg/aminotransferase"/>
</dbReference>
<dbReference type="GO" id="GO:0003700">
    <property type="term" value="F:DNA-binding transcription factor activity"/>
    <property type="evidence" value="ECO:0007669"/>
    <property type="project" value="InterPro"/>
</dbReference>
<dbReference type="GO" id="GO:0008483">
    <property type="term" value="F:transaminase activity"/>
    <property type="evidence" value="ECO:0007669"/>
    <property type="project" value="UniProtKB-KW"/>
</dbReference>
<dbReference type="PROSITE" id="PS50949">
    <property type="entry name" value="HTH_GNTR"/>
    <property type="match status" value="1"/>
</dbReference>
<dbReference type="AlphaFoldDB" id="A0A3R9YRV5"/>
<keyword evidence="8" id="KW-1185">Reference proteome</keyword>
<evidence type="ECO:0000256" key="1">
    <source>
        <dbReference type="ARBA" id="ARBA00005384"/>
    </source>
</evidence>
<dbReference type="SUPFAM" id="SSF46785">
    <property type="entry name" value="Winged helix' DNA-binding domain"/>
    <property type="match status" value="1"/>
</dbReference>